<dbReference type="EC" id="1.3.1.76" evidence="2"/>
<organism evidence="8 9">
    <name type="scientific">Corallincola platygyrae</name>
    <dbReference type="NCBI Taxonomy" id="1193278"/>
    <lineage>
        <taxon>Bacteria</taxon>
        <taxon>Pseudomonadati</taxon>
        <taxon>Pseudomonadota</taxon>
        <taxon>Gammaproteobacteria</taxon>
        <taxon>Alteromonadales</taxon>
        <taxon>Psychromonadaceae</taxon>
        <taxon>Corallincola</taxon>
    </lineage>
</organism>
<dbReference type="EMBL" id="JBHUHT010000009">
    <property type="protein sequence ID" value="MFD2095718.1"/>
    <property type="molecule type" value="Genomic_DNA"/>
</dbReference>
<evidence type="ECO:0000259" key="7">
    <source>
        <dbReference type="Pfam" id="PF10414"/>
    </source>
</evidence>
<comment type="caution">
    <text evidence="8">The sequence shown here is derived from an EMBL/GenBank/DDBJ whole genome shotgun (WGS) entry which is preliminary data.</text>
</comment>
<dbReference type="Proteomes" id="UP001597380">
    <property type="component" value="Unassembled WGS sequence"/>
</dbReference>
<evidence type="ECO:0000256" key="6">
    <source>
        <dbReference type="ARBA" id="ARBA00047561"/>
    </source>
</evidence>
<protein>
    <recommendedName>
        <fullName evidence="2">precorrin-2 dehydrogenase</fullName>
        <ecNumber evidence="2">1.3.1.76</ecNumber>
    </recommendedName>
</protein>
<dbReference type="InterPro" id="IPR037115">
    <property type="entry name" value="Sirohaem_synt_dimer_dom_sf"/>
</dbReference>
<sequence>MSYYPAFLKLSGIPVLVIGAGTVAERRVGPLLTAGANVTVVAPSHCGGMARYFDARSLSYQAKQFEPSDLEGHRLVIAATDNSQVNQSVAELCDTKGIFCNVVNDADRGSFICPAVITQGKFQVALASGGAAPVLTRWIKRRLQSVLPDKLNQLQEFSTAHRHHVKRTYSEPTQRRRFWERFFSVAIHSDPSTYSDTYQTLLKGAQPSVVTAQLTLPSENDDLTLRDLKLLHSADLVVGDLDDLKQVDELLRQDCLRQTSQVYLEKPANTLGMTLILKSTT</sequence>
<dbReference type="SUPFAM" id="SSF75615">
    <property type="entry name" value="Siroheme synthase middle domains-like"/>
    <property type="match status" value="1"/>
</dbReference>
<dbReference type="Pfam" id="PF13241">
    <property type="entry name" value="NAD_binding_7"/>
    <property type="match status" value="1"/>
</dbReference>
<comment type="catalytic activity">
    <reaction evidence="6">
        <text>precorrin-2 + NAD(+) = sirohydrochlorin + NADH + 2 H(+)</text>
        <dbReference type="Rhea" id="RHEA:15613"/>
        <dbReference type="ChEBI" id="CHEBI:15378"/>
        <dbReference type="ChEBI" id="CHEBI:57540"/>
        <dbReference type="ChEBI" id="CHEBI:57945"/>
        <dbReference type="ChEBI" id="CHEBI:58351"/>
        <dbReference type="ChEBI" id="CHEBI:58827"/>
        <dbReference type="EC" id="1.3.1.76"/>
    </reaction>
</comment>
<keyword evidence="9" id="KW-1185">Reference proteome</keyword>
<dbReference type="InterPro" id="IPR019478">
    <property type="entry name" value="Sirohaem_synthase_dimer_dom"/>
</dbReference>
<dbReference type="InterPro" id="IPR006367">
    <property type="entry name" value="Sirohaem_synthase_N"/>
</dbReference>
<evidence type="ECO:0000256" key="3">
    <source>
        <dbReference type="ARBA" id="ARBA00023002"/>
    </source>
</evidence>
<evidence type="ECO:0000313" key="9">
    <source>
        <dbReference type="Proteomes" id="UP001597380"/>
    </source>
</evidence>
<gene>
    <name evidence="8" type="ORF">ACFSJ3_06955</name>
</gene>
<feature type="domain" description="Sirohaem synthase dimerisation" evidence="7">
    <location>
        <begin position="152"/>
        <end position="184"/>
    </location>
</feature>
<dbReference type="InterPro" id="IPR028161">
    <property type="entry name" value="Met8-like"/>
</dbReference>
<proteinExistence type="predicted"/>
<dbReference type="NCBIfam" id="TIGR01470">
    <property type="entry name" value="cysG_Nterm"/>
    <property type="match status" value="1"/>
</dbReference>
<dbReference type="PANTHER" id="PTHR35330:SF1">
    <property type="entry name" value="SIROHEME BIOSYNTHESIS PROTEIN MET8"/>
    <property type="match status" value="1"/>
</dbReference>
<reference evidence="9" key="1">
    <citation type="journal article" date="2019" name="Int. J. Syst. Evol. Microbiol.">
        <title>The Global Catalogue of Microorganisms (GCM) 10K type strain sequencing project: providing services to taxonomists for standard genome sequencing and annotation.</title>
        <authorList>
            <consortium name="The Broad Institute Genomics Platform"/>
            <consortium name="The Broad Institute Genome Sequencing Center for Infectious Disease"/>
            <person name="Wu L."/>
            <person name="Ma J."/>
        </authorList>
    </citation>
    <scope>NUCLEOTIDE SEQUENCE [LARGE SCALE GENOMIC DNA]</scope>
    <source>
        <strain evidence="9">CGMCC 1.10992</strain>
    </source>
</reference>
<accession>A0ABW4XKX3</accession>
<evidence type="ECO:0000256" key="4">
    <source>
        <dbReference type="ARBA" id="ARBA00023027"/>
    </source>
</evidence>
<dbReference type="PANTHER" id="PTHR35330">
    <property type="entry name" value="SIROHEME BIOSYNTHESIS PROTEIN MET8"/>
    <property type="match status" value="1"/>
</dbReference>
<evidence type="ECO:0000256" key="1">
    <source>
        <dbReference type="ARBA" id="ARBA00005010"/>
    </source>
</evidence>
<evidence type="ECO:0000256" key="2">
    <source>
        <dbReference type="ARBA" id="ARBA00012400"/>
    </source>
</evidence>
<dbReference type="Pfam" id="PF10414">
    <property type="entry name" value="CysG_dimeriser"/>
    <property type="match status" value="1"/>
</dbReference>
<keyword evidence="3" id="KW-0560">Oxidoreductase</keyword>
<dbReference type="InterPro" id="IPR036291">
    <property type="entry name" value="NAD(P)-bd_dom_sf"/>
</dbReference>
<dbReference type="RefSeq" id="WP_345340212.1">
    <property type="nucleotide sequence ID" value="NZ_BAABLI010000014.1"/>
</dbReference>
<evidence type="ECO:0000313" key="8">
    <source>
        <dbReference type="EMBL" id="MFD2095718.1"/>
    </source>
</evidence>
<keyword evidence="4" id="KW-0520">NAD</keyword>
<dbReference type="SUPFAM" id="SSF51735">
    <property type="entry name" value="NAD(P)-binding Rossmann-fold domains"/>
    <property type="match status" value="1"/>
</dbReference>
<dbReference type="Gene3D" id="3.40.50.720">
    <property type="entry name" value="NAD(P)-binding Rossmann-like Domain"/>
    <property type="match status" value="1"/>
</dbReference>
<comment type="pathway">
    <text evidence="1">Porphyrin-containing compound metabolism; siroheme biosynthesis; sirohydrochlorin from precorrin-2: step 1/1.</text>
</comment>
<dbReference type="Gene3D" id="3.30.160.110">
    <property type="entry name" value="Siroheme synthase, domain 2"/>
    <property type="match status" value="1"/>
</dbReference>
<evidence type="ECO:0000256" key="5">
    <source>
        <dbReference type="ARBA" id="ARBA00023244"/>
    </source>
</evidence>
<keyword evidence="5" id="KW-0627">Porphyrin biosynthesis</keyword>
<name>A0ABW4XKX3_9GAMM</name>
<dbReference type="Gene3D" id="1.10.8.210">
    <property type="entry name" value="Sirohaem synthase, dimerisation domain"/>
    <property type="match status" value="1"/>
</dbReference>